<protein>
    <recommendedName>
        <fullName evidence="3">DUF2150 family protein</fullName>
    </recommendedName>
</protein>
<evidence type="ECO:0000313" key="2">
    <source>
        <dbReference type="Proteomes" id="UP000184357"/>
    </source>
</evidence>
<proteinExistence type="predicted"/>
<organism evidence="1 2">
    <name type="scientific">Halobaculum gomorrense</name>
    <dbReference type="NCBI Taxonomy" id="43928"/>
    <lineage>
        <taxon>Archaea</taxon>
        <taxon>Methanobacteriati</taxon>
        <taxon>Methanobacteriota</taxon>
        <taxon>Stenosarchaea group</taxon>
        <taxon>Halobacteria</taxon>
        <taxon>Halobacteriales</taxon>
        <taxon>Haloferacaceae</taxon>
        <taxon>Halobaculum</taxon>
    </lineage>
</organism>
<dbReference type="RefSeq" id="WP_073310549.1">
    <property type="nucleotide sequence ID" value="NZ_FQWV01000008.1"/>
</dbReference>
<dbReference type="AlphaFoldDB" id="A0A1M5TJX5"/>
<dbReference type="OrthoDB" id="145435at2157"/>
<keyword evidence="2" id="KW-1185">Reference proteome</keyword>
<evidence type="ECO:0000313" key="1">
    <source>
        <dbReference type="EMBL" id="SHH51072.1"/>
    </source>
</evidence>
<sequence length="192" mass="21079">MSESEETFYTADRWQNWLDRVAEEDLDPENEDSARLLLNLQDDTAIAVAKILAAYDDGRLNEEEATEEVADIRDIVLADVDIADEEKAMLIDGVQTSLVCVFYTAEEYIVGGPAEEGSVAEYVDAAAAAEAEEDVDAALGYLVQAGTRIIDGEKLPMDLVEDLEYGFVSEWVNGLDSLQSAMADPEVVEEDE</sequence>
<dbReference type="Proteomes" id="UP000184357">
    <property type="component" value="Unassembled WGS sequence"/>
</dbReference>
<dbReference type="EMBL" id="FQWV01000008">
    <property type="protein sequence ID" value="SHH51072.1"/>
    <property type="molecule type" value="Genomic_DNA"/>
</dbReference>
<accession>A0A1M5TJX5</accession>
<reference evidence="1 2" key="1">
    <citation type="submission" date="2016-11" db="EMBL/GenBank/DDBJ databases">
        <authorList>
            <person name="Jaros S."/>
            <person name="Januszkiewicz K."/>
            <person name="Wedrychowicz H."/>
        </authorList>
    </citation>
    <scope>NUCLEOTIDE SEQUENCE [LARGE SCALE GENOMIC DNA]</scope>
    <source>
        <strain evidence="1 2">DSM 9297</strain>
    </source>
</reference>
<name>A0A1M5TJX5_9EURY</name>
<dbReference type="Pfam" id="PF09920">
    <property type="entry name" value="DUF2150"/>
    <property type="match status" value="1"/>
</dbReference>
<dbReference type="STRING" id="43928.SAMN05443636_2740"/>
<gene>
    <name evidence="1" type="ORF">SAMN05443636_2740</name>
</gene>
<evidence type="ECO:0008006" key="3">
    <source>
        <dbReference type="Google" id="ProtNLM"/>
    </source>
</evidence>
<dbReference type="InterPro" id="IPR014518">
    <property type="entry name" value="UCP022079"/>
</dbReference>
<dbReference type="PIRSF" id="PIRSF022079">
    <property type="entry name" value="UCP022079"/>
    <property type="match status" value="1"/>
</dbReference>